<dbReference type="VEuPathDB" id="FungiDB:ASPNIDRAFT2_1125334"/>
<dbReference type="OMA" id="FCGGVWA"/>
<dbReference type="AlphaFoldDB" id="A0A100IKP7"/>
<accession>A0A100IKP7</accession>
<dbReference type="VEuPathDB" id="FungiDB:ATCC64974_84930"/>
<sequence>MPIRWKTLQNTVAACGVGAGISFLYMTRDIQLVPLAPADRIFHSKYYAEFNPNGNPAIHDWHVKRVPLDQINPELLDDRQKLLERFCGGVWAGNGFALQRTLHTLFDRTSASEDQIWFSAELLQSDYRVGTDIAGNFEVLDRSDGSILIRGGDKTSSRGLRSLDGLIELTACIDQERNVAEFGFKSLFFQGSGATRKFPMPKPLVWMHEQYAKALLASGVQYVLK</sequence>
<protein>
    <submittedName>
        <fullName evidence="1">Uncharacterized protein</fullName>
    </submittedName>
</protein>
<evidence type="ECO:0000313" key="2">
    <source>
        <dbReference type="Proteomes" id="UP000068243"/>
    </source>
</evidence>
<name>A0A100IKP7_ASPNG</name>
<dbReference type="EMBL" id="BCMY01000008">
    <property type="protein sequence ID" value="GAQ42994.1"/>
    <property type="molecule type" value="Genomic_DNA"/>
</dbReference>
<dbReference type="OrthoDB" id="4436466at2759"/>
<dbReference type="VEuPathDB" id="FungiDB:M747DRAFT_255621"/>
<gene>
    <name evidence="1" type="ORF">ABL_05655</name>
</gene>
<evidence type="ECO:0000313" key="1">
    <source>
        <dbReference type="EMBL" id="GAQ42994.1"/>
    </source>
</evidence>
<dbReference type="VEuPathDB" id="FungiDB:An03g03570"/>
<organism evidence="1 2">
    <name type="scientific">Aspergillus niger</name>
    <dbReference type="NCBI Taxonomy" id="5061"/>
    <lineage>
        <taxon>Eukaryota</taxon>
        <taxon>Fungi</taxon>
        <taxon>Dikarya</taxon>
        <taxon>Ascomycota</taxon>
        <taxon>Pezizomycotina</taxon>
        <taxon>Eurotiomycetes</taxon>
        <taxon>Eurotiomycetidae</taxon>
        <taxon>Eurotiales</taxon>
        <taxon>Aspergillaceae</taxon>
        <taxon>Aspergillus</taxon>
        <taxon>Aspergillus subgen. Circumdati</taxon>
    </lineage>
</organism>
<proteinExistence type="predicted"/>
<comment type="caution">
    <text evidence="1">The sequence shown here is derived from an EMBL/GenBank/DDBJ whole genome shotgun (WGS) entry which is preliminary data.</text>
</comment>
<reference evidence="2" key="1">
    <citation type="journal article" date="2016" name="Genome Announc.">
        <title>Draft genome sequence of Aspergillus niger strain An76.</title>
        <authorList>
            <person name="Gong W."/>
            <person name="Cheng Z."/>
            <person name="Zhang H."/>
            <person name="Liu L."/>
            <person name="Gao P."/>
            <person name="Wang L."/>
        </authorList>
    </citation>
    <scope>NUCLEOTIDE SEQUENCE [LARGE SCALE GENOMIC DNA]</scope>
    <source>
        <strain evidence="2">An76</strain>
    </source>
</reference>
<dbReference type="Proteomes" id="UP000068243">
    <property type="component" value="Unassembled WGS sequence"/>
</dbReference>